<dbReference type="InterPro" id="IPR007627">
    <property type="entry name" value="RNA_pol_sigma70_r2"/>
</dbReference>
<evidence type="ECO:0000313" key="10">
    <source>
        <dbReference type="Proteomes" id="UP000051220"/>
    </source>
</evidence>
<dbReference type="InterPro" id="IPR039425">
    <property type="entry name" value="RNA_pol_sigma-70-like"/>
</dbReference>
<evidence type="ECO:0000256" key="4">
    <source>
        <dbReference type="ARBA" id="ARBA00023125"/>
    </source>
</evidence>
<evidence type="ECO:0000256" key="1">
    <source>
        <dbReference type="ARBA" id="ARBA00010641"/>
    </source>
</evidence>
<evidence type="ECO:0000259" key="8">
    <source>
        <dbReference type="Pfam" id="PF04545"/>
    </source>
</evidence>
<dbReference type="AlphaFoldDB" id="A0A0R2XEG6"/>
<proteinExistence type="inferred from homology"/>
<feature type="domain" description="RNA polymerase sigma-70 region 2" evidence="7">
    <location>
        <begin position="28"/>
        <end position="96"/>
    </location>
</feature>
<dbReference type="SUPFAM" id="SSF88946">
    <property type="entry name" value="Sigma2 domain of RNA polymerase sigma factors"/>
    <property type="match status" value="1"/>
</dbReference>
<accession>A0A0R2XEG6</accession>
<name>A0A0R2XEG6_9BACT</name>
<keyword evidence="3 6" id="KW-0731">Sigma factor</keyword>
<dbReference type="GO" id="GO:0006352">
    <property type="term" value="P:DNA-templated transcription initiation"/>
    <property type="evidence" value="ECO:0007669"/>
    <property type="project" value="InterPro"/>
</dbReference>
<feature type="domain" description="RNA polymerase sigma-70 region 4" evidence="8">
    <location>
        <begin position="142"/>
        <end position="173"/>
    </location>
</feature>
<protein>
    <recommendedName>
        <fullName evidence="6">RNA polymerase sigma factor</fullName>
    </recommendedName>
</protein>
<dbReference type="InterPro" id="IPR014284">
    <property type="entry name" value="RNA_pol_sigma-70_dom"/>
</dbReference>
<dbReference type="InterPro" id="IPR000838">
    <property type="entry name" value="RNA_pol_sigma70_ECF_CS"/>
</dbReference>
<evidence type="ECO:0000259" key="7">
    <source>
        <dbReference type="Pfam" id="PF04542"/>
    </source>
</evidence>
<dbReference type="Pfam" id="PF04542">
    <property type="entry name" value="Sigma70_r2"/>
    <property type="match status" value="1"/>
</dbReference>
<evidence type="ECO:0000256" key="2">
    <source>
        <dbReference type="ARBA" id="ARBA00023015"/>
    </source>
</evidence>
<keyword evidence="5 6" id="KW-0804">Transcription</keyword>
<dbReference type="Gene3D" id="1.10.1740.10">
    <property type="match status" value="1"/>
</dbReference>
<dbReference type="PANTHER" id="PTHR43133">
    <property type="entry name" value="RNA POLYMERASE ECF-TYPE SIGMA FACTO"/>
    <property type="match status" value="1"/>
</dbReference>
<dbReference type="Gene3D" id="1.10.10.10">
    <property type="entry name" value="Winged helix-like DNA-binding domain superfamily/Winged helix DNA-binding domain"/>
    <property type="match status" value="1"/>
</dbReference>
<comment type="similarity">
    <text evidence="1 6">Belongs to the sigma-70 factor family. ECF subfamily.</text>
</comment>
<comment type="caution">
    <text evidence="9">The sequence shown here is derived from an EMBL/GenBank/DDBJ whole genome shotgun (WGS) entry which is preliminary data.</text>
</comment>
<keyword evidence="2 6" id="KW-0805">Transcription regulation</keyword>
<dbReference type="EMBL" id="LIDN01000009">
    <property type="protein sequence ID" value="KRP34438.1"/>
    <property type="molecule type" value="Genomic_DNA"/>
</dbReference>
<feature type="non-terminal residue" evidence="9">
    <location>
        <position position="173"/>
    </location>
</feature>
<gene>
    <name evidence="9" type="ORF">ABS33_00545</name>
</gene>
<dbReference type="NCBIfam" id="TIGR02937">
    <property type="entry name" value="sigma70-ECF"/>
    <property type="match status" value="1"/>
</dbReference>
<dbReference type="Proteomes" id="UP000051220">
    <property type="component" value="Unassembled WGS sequence"/>
</dbReference>
<dbReference type="InterPro" id="IPR007630">
    <property type="entry name" value="RNA_pol_sigma70_r4"/>
</dbReference>
<dbReference type="PROSITE" id="PS01063">
    <property type="entry name" value="SIGMA70_ECF"/>
    <property type="match status" value="1"/>
</dbReference>
<organism evidence="9 10">
    <name type="scientific">Verrucomicrobia subdivision 6 bacterium BACL9 MAG-120924-bin69</name>
    <dbReference type="NCBI Taxonomy" id="1655635"/>
    <lineage>
        <taxon>Bacteria</taxon>
        <taxon>Pseudomonadati</taxon>
        <taxon>Verrucomicrobiota</taxon>
        <taxon>Verrucomicrobiia</taxon>
        <taxon>Verrucomicrobiales</taxon>
        <taxon>Verrucomicrobia subdivision 6</taxon>
    </lineage>
</organism>
<sequence>MASEREGDGDDVLVARMGQGDEEALRELIVRHQDRVYGTVAKMIGGAGPDAEDLAQQVFLRIWRAASSYRSEAKFTTWLMTVTRNLVFSFCESRSRRREVSDVVLDEEGEELEIGQQPVIERNPRDDLSGKELVRAVKLACAHLPMKQRLVVHLREHEEMEFSEIAQVLGVSE</sequence>
<dbReference type="GO" id="GO:0016987">
    <property type="term" value="F:sigma factor activity"/>
    <property type="evidence" value="ECO:0007669"/>
    <property type="project" value="UniProtKB-KW"/>
</dbReference>
<dbReference type="InterPro" id="IPR013324">
    <property type="entry name" value="RNA_pol_sigma_r3/r4-like"/>
</dbReference>
<evidence type="ECO:0000256" key="6">
    <source>
        <dbReference type="RuleBase" id="RU000716"/>
    </source>
</evidence>
<evidence type="ECO:0000313" key="9">
    <source>
        <dbReference type="EMBL" id="KRP34438.1"/>
    </source>
</evidence>
<keyword evidence="4 6" id="KW-0238">DNA-binding</keyword>
<reference evidence="9 10" key="1">
    <citation type="submission" date="2015-10" db="EMBL/GenBank/DDBJ databases">
        <title>Metagenome-Assembled Genomes uncover a global brackish microbiome.</title>
        <authorList>
            <person name="Hugerth L.W."/>
            <person name="Larsson J."/>
            <person name="Alneberg J."/>
            <person name="Lindh M.V."/>
            <person name="Legrand C."/>
            <person name="Pinhassi J."/>
            <person name="Andersson A.F."/>
        </authorList>
    </citation>
    <scope>NUCLEOTIDE SEQUENCE [LARGE SCALE GENOMIC DNA]</scope>
    <source>
        <strain evidence="9">BACL9 MAG-120924-bin69</strain>
    </source>
</reference>
<dbReference type="InterPro" id="IPR013325">
    <property type="entry name" value="RNA_pol_sigma_r2"/>
</dbReference>
<dbReference type="Pfam" id="PF04545">
    <property type="entry name" value="Sigma70_r4"/>
    <property type="match status" value="1"/>
</dbReference>
<evidence type="ECO:0000256" key="5">
    <source>
        <dbReference type="ARBA" id="ARBA00023163"/>
    </source>
</evidence>
<evidence type="ECO:0000256" key="3">
    <source>
        <dbReference type="ARBA" id="ARBA00023082"/>
    </source>
</evidence>
<dbReference type="SUPFAM" id="SSF88659">
    <property type="entry name" value="Sigma3 and sigma4 domains of RNA polymerase sigma factors"/>
    <property type="match status" value="1"/>
</dbReference>
<dbReference type="PANTHER" id="PTHR43133:SF8">
    <property type="entry name" value="RNA POLYMERASE SIGMA FACTOR HI_1459-RELATED"/>
    <property type="match status" value="1"/>
</dbReference>
<dbReference type="GO" id="GO:0003677">
    <property type="term" value="F:DNA binding"/>
    <property type="evidence" value="ECO:0007669"/>
    <property type="project" value="UniProtKB-KW"/>
</dbReference>
<dbReference type="InterPro" id="IPR036388">
    <property type="entry name" value="WH-like_DNA-bd_sf"/>
</dbReference>